<organism evidence="2 3">
    <name type="scientific">Potamilus streckersoni</name>
    <dbReference type="NCBI Taxonomy" id="2493646"/>
    <lineage>
        <taxon>Eukaryota</taxon>
        <taxon>Metazoa</taxon>
        <taxon>Spiralia</taxon>
        <taxon>Lophotrochozoa</taxon>
        <taxon>Mollusca</taxon>
        <taxon>Bivalvia</taxon>
        <taxon>Autobranchia</taxon>
        <taxon>Heteroconchia</taxon>
        <taxon>Palaeoheterodonta</taxon>
        <taxon>Unionida</taxon>
        <taxon>Unionoidea</taxon>
        <taxon>Unionidae</taxon>
        <taxon>Ambleminae</taxon>
        <taxon>Lampsilini</taxon>
        <taxon>Potamilus</taxon>
    </lineage>
</organism>
<dbReference type="GO" id="GO:0030151">
    <property type="term" value="F:molybdenum ion binding"/>
    <property type="evidence" value="ECO:0007669"/>
    <property type="project" value="InterPro"/>
</dbReference>
<dbReference type="Proteomes" id="UP001195483">
    <property type="component" value="Unassembled WGS sequence"/>
</dbReference>
<proteinExistence type="predicted"/>
<dbReference type="InterPro" id="IPR005303">
    <property type="entry name" value="MOCOS_middle"/>
</dbReference>
<evidence type="ECO:0000313" key="2">
    <source>
        <dbReference type="EMBL" id="KAK3591539.1"/>
    </source>
</evidence>
<dbReference type="InterPro" id="IPR005302">
    <property type="entry name" value="MoCF_Sase_C"/>
</dbReference>
<dbReference type="GO" id="GO:0030170">
    <property type="term" value="F:pyridoxal phosphate binding"/>
    <property type="evidence" value="ECO:0007669"/>
    <property type="project" value="InterPro"/>
</dbReference>
<feature type="non-terminal residue" evidence="2">
    <location>
        <position position="1"/>
    </location>
</feature>
<reference evidence="2" key="1">
    <citation type="journal article" date="2021" name="Genome Biol. Evol.">
        <title>A High-Quality Reference Genome for a Parasitic Bivalve with Doubly Uniparental Inheritance (Bivalvia: Unionida).</title>
        <authorList>
            <person name="Smith C.H."/>
        </authorList>
    </citation>
    <scope>NUCLEOTIDE SEQUENCE</scope>
    <source>
        <strain evidence="2">CHS0354</strain>
    </source>
</reference>
<sequence length="255" mass="29211">MFEFGKQANILLTLCAGAFAKYIELSWIYWRSRNQFTLVGSVSELIVHPVKSARGMSVQTAFCSKYGLKYQNITDRHWMVTTKDGTYITLRQYPQMAHITASLHGDQMVLSAPGMQNIDIPIYTSQPRMSEAGIKNVRVESYDCGDEVSLWLSQFLSVEGLRLHFSGPELVKRQTKYVPKNWEINAEETDMIAFQDFCNCMLMGNATVEDLNKRLQKPVTHRNFRANILLNGTSPYEEVRNTIFCNPILYKIRSA</sequence>
<name>A0AAE0VVJ0_9BIVA</name>
<accession>A0AAE0VVJ0</accession>
<comment type="caution">
    <text evidence="2">The sequence shown here is derived from an EMBL/GenBank/DDBJ whole genome shotgun (WGS) entry which is preliminary data.</text>
</comment>
<reference evidence="2" key="3">
    <citation type="submission" date="2023-05" db="EMBL/GenBank/DDBJ databases">
        <authorList>
            <person name="Smith C.H."/>
        </authorList>
    </citation>
    <scope>NUCLEOTIDE SEQUENCE</scope>
    <source>
        <strain evidence="2">CHS0354</strain>
        <tissue evidence="2">Mantle</tissue>
    </source>
</reference>
<dbReference type="EMBL" id="JAEAOA010002348">
    <property type="protein sequence ID" value="KAK3591539.1"/>
    <property type="molecule type" value="Genomic_DNA"/>
</dbReference>
<protein>
    <recommendedName>
        <fullName evidence="1">MOSC domain-containing protein</fullName>
    </recommendedName>
</protein>
<dbReference type="SUPFAM" id="SSF141673">
    <property type="entry name" value="MOSC N-terminal domain-like"/>
    <property type="match status" value="1"/>
</dbReference>
<reference evidence="2" key="2">
    <citation type="journal article" date="2021" name="Genome Biol. Evol.">
        <title>Developing a high-quality reference genome for a parasitic bivalve with doubly uniparental inheritance (Bivalvia: Unionida).</title>
        <authorList>
            <person name="Smith C.H."/>
        </authorList>
    </citation>
    <scope>NUCLEOTIDE SEQUENCE</scope>
    <source>
        <strain evidence="2">CHS0354</strain>
        <tissue evidence="2">Mantle</tissue>
    </source>
</reference>
<feature type="domain" description="MOSC" evidence="1">
    <location>
        <begin position="150"/>
        <end position="255"/>
    </location>
</feature>
<evidence type="ECO:0000259" key="1">
    <source>
        <dbReference type="PROSITE" id="PS51340"/>
    </source>
</evidence>
<gene>
    <name evidence="2" type="ORF">CHS0354_041583</name>
</gene>
<dbReference type="AlphaFoldDB" id="A0AAE0VVJ0"/>
<keyword evidence="3" id="KW-1185">Reference proteome</keyword>
<dbReference type="PROSITE" id="PS51340">
    <property type="entry name" value="MOSC"/>
    <property type="match status" value="1"/>
</dbReference>
<dbReference type="Pfam" id="PF03476">
    <property type="entry name" value="MOSC_N"/>
    <property type="match status" value="1"/>
</dbReference>
<dbReference type="GO" id="GO:0003824">
    <property type="term" value="F:catalytic activity"/>
    <property type="evidence" value="ECO:0007669"/>
    <property type="project" value="InterPro"/>
</dbReference>
<evidence type="ECO:0000313" key="3">
    <source>
        <dbReference type="Proteomes" id="UP001195483"/>
    </source>
</evidence>